<dbReference type="InterPro" id="IPR003754">
    <property type="entry name" value="4pyrrol_synth_uPrphyn_synth"/>
</dbReference>
<keyword evidence="3" id="KW-1185">Reference proteome</keyword>
<organism evidence="2 3">
    <name type="scientific">Pneumocystis jirovecii (strain RU7)</name>
    <name type="common">Human pneumocystis pneumonia agent</name>
    <dbReference type="NCBI Taxonomy" id="1408657"/>
    <lineage>
        <taxon>Eukaryota</taxon>
        <taxon>Fungi</taxon>
        <taxon>Dikarya</taxon>
        <taxon>Ascomycota</taxon>
        <taxon>Taphrinomycotina</taxon>
        <taxon>Pneumocystomycetes</taxon>
        <taxon>Pneumocystaceae</taxon>
        <taxon>Pneumocystis</taxon>
    </lineage>
</organism>
<dbReference type="eggNOG" id="KOG4132">
    <property type="taxonomic scope" value="Eukaryota"/>
</dbReference>
<gene>
    <name evidence="2" type="ORF">T551_02368</name>
</gene>
<dbReference type="Pfam" id="PF02602">
    <property type="entry name" value="HEM4"/>
    <property type="match status" value="1"/>
</dbReference>
<dbReference type="GO" id="GO:0006782">
    <property type="term" value="P:protoporphyrinogen IX biosynthetic process"/>
    <property type="evidence" value="ECO:0007669"/>
    <property type="project" value="UniProtKB-UniPathway"/>
</dbReference>
<proteinExistence type="predicted"/>
<reference evidence="3" key="1">
    <citation type="journal article" date="2016" name="Nat. Commun.">
        <title>Genome analysis of three Pneumocystis species reveals adaptation mechanisms to life exclusively in mammalian hosts.</title>
        <authorList>
            <person name="Ma L."/>
            <person name="Chen Z."/>
            <person name="Huang D.W."/>
            <person name="Kutty G."/>
            <person name="Ishihara M."/>
            <person name="Wang H."/>
            <person name="Abouelleil A."/>
            <person name="Bishop L."/>
            <person name="Davey E."/>
            <person name="Deng R."/>
            <person name="Deng X."/>
            <person name="Fan L."/>
            <person name="Fantoni G."/>
            <person name="Fitzgerald M."/>
            <person name="Gogineni E."/>
            <person name="Goldberg J.M."/>
            <person name="Handley G."/>
            <person name="Hu X."/>
            <person name="Huber C."/>
            <person name="Jiao X."/>
            <person name="Jones K."/>
            <person name="Levin J.Z."/>
            <person name="Liu Y."/>
            <person name="Macdonald P."/>
            <person name="Melnikov A."/>
            <person name="Raley C."/>
            <person name="Sassi M."/>
            <person name="Sherman B.T."/>
            <person name="Song X."/>
            <person name="Sykes S."/>
            <person name="Tran B."/>
            <person name="Walsh L."/>
            <person name="Xia Y."/>
            <person name="Yang J."/>
            <person name="Young S."/>
            <person name="Zeng Q."/>
            <person name="Zheng X."/>
            <person name="Stephens R."/>
            <person name="Nusbaum C."/>
            <person name="Birren B.W."/>
            <person name="Azadi P."/>
            <person name="Lempicki R.A."/>
            <person name="Cuomo C.A."/>
            <person name="Kovacs J.A."/>
        </authorList>
    </citation>
    <scope>NUCLEOTIDE SEQUENCE [LARGE SCALE GENOMIC DNA]</scope>
    <source>
        <strain evidence="3">RU7</strain>
    </source>
</reference>
<dbReference type="UniPathway" id="UPA00251">
    <property type="reaction ID" value="UER00320"/>
</dbReference>
<dbReference type="PANTHER" id="PTHR12390">
    <property type="entry name" value="UROPORPHYRINOGEN III SYNTHASE"/>
    <property type="match status" value="1"/>
</dbReference>
<dbReference type="GO" id="GO:0006780">
    <property type="term" value="P:uroporphyrinogen III biosynthetic process"/>
    <property type="evidence" value="ECO:0007669"/>
    <property type="project" value="InterPro"/>
</dbReference>
<sequence length="264" mass="30548">MKTVIFLKKKTISDDNYKNLFEKSGFYTIFIPILKCNFVNLEKLEHLLKNCPYTIFSAFVFTSQNSICAFKEVLMRIDKQELEHIFNMTVYTVGPATFNAAKALGFHKVFGKETGNAELLIDFIISCHTDKNPILFLAGYRRINQLEKKMLSSGIILKELVIYKMEESKKFKRLFNEVINDQTLNIDWIVFFSPYGSDIVMKYTQISVISRFKIAAIGPTTLKHLNDKWNIKTKVMAQHPEANSLLKAIMNYEKNLLNVNTIPF</sequence>
<evidence type="ECO:0000259" key="1">
    <source>
        <dbReference type="Pfam" id="PF02602"/>
    </source>
</evidence>
<evidence type="ECO:0000313" key="2">
    <source>
        <dbReference type="EMBL" id="KTW29094.1"/>
    </source>
</evidence>
<dbReference type="SUPFAM" id="SSF69618">
    <property type="entry name" value="HemD-like"/>
    <property type="match status" value="1"/>
</dbReference>
<feature type="domain" description="Tetrapyrrole biosynthesis uroporphyrinogen III synthase" evidence="1">
    <location>
        <begin position="16"/>
        <end position="246"/>
    </location>
</feature>
<dbReference type="GeneID" id="28940886"/>
<dbReference type="Proteomes" id="UP000053447">
    <property type="component" value="Unassembled WGS sequence"/>
</dbReference>
<dbReference type="RefSeq" id="XP_018229203.1">
    <property type="nucleotide sequence ID" value="XM_018374631.1"/>
</dbReference>
<accession>A0A0W4ZLC4</accession>
<dbReference type="VEuPathDB" id="FungiDB:T551_02368"/>
<dbReference type="EMBL" id="LFWA01000010">
    <property type="protein sequence ID" value="KTW29094.1"/>
    <property type="molecule type" value="Genomic_DNA"/>
</dbReference>
<dbReference type="STRING" id="1408657.A0A0W4ZLC4"/>
<name>A0A0W4ZLC4_PNEJ7</name>
<dbReference type="PANTHER" id="PTHR12390:SF0">
    <property type="entry name" value="UROPORPHYRINOGEN-III SYNTHASE"/>
    <property type="match status" value="1"/>
</dbReference>
<dbReference type="InterPro" id="IPR039793">
    <property type="entry name" value="UROS/Hem4"/>
</dbReference>
<dbReference type="GO" id="GO:0004852">
    <property type="term" value="F:uroporphyrinogen-III synthase activity"/>
    <property type="evidence" value="ECO:0007669"/>
    <property type="project" value="InterPro"/>
</dbReference>
<evidence type="ECO:0000313" key="3">
    <source>
        <dbReference type="Proteomes" id="UP000053447"/>
    </source>
</evidence>
<dbReference type="GO" id="GO:0005829">
    <property type="term" value="C:cytosol"/>
    <property type="evidence" value="ECO:0007669"/>
    <property type="project" value="TreeGrafter"/>
</dbReference>
<dbReference type="CDD" id="cd06578">
    <property type="entry name" value="HemD"/>
    <property type="match status" value="1"/>
</dbReference>
<comment type="caution">
    <text evidence="2">The sequence shown here is derived from an EMBL/GenBank/DDBJ whole genome shotgun (WGS) entry which is preliminary data.</text>
</comment>
<dbReference type="OrthoDB" id="5595751at2759"/>
<dbReference type="InterPro" id="IPR036108">
    <property type="entry name" value="4pyrrol_syn_uPrphyn_synt_sf"/>
</dbReference>
<protein>
    <recommendedName>
        <fullName evidence="1">Tetrapyrrole biosynthesis uroporphyrinogen III synthase domain-containing protein</fullName>
    </recommendedName>
</protein>
<dbReference type="Gene3D" id="3.40.50.10090">
    <property type="match status" value="2"/>
</dbReference>
<dbReference type="AlphaFoldDB" id="A0A0W4ZLC4"/>